<evidence type="ECO:0000313" key="5">
    <source>
        <dbReference type="Proteomes" id="UP000194236"/>
    </source>
</evidence>
<evidence type="ECO:0000259" key="2">
    <source>
        <dbReference type="Pfam" id="PF00149"/>
    </source>
</evidence>
<dbReference type="GO" id="GO:0016787">
    <property type="term" value="F:hydrolase activity"/>
    <property type="evidence" value="ECO:0007669"/>
    <property type="project" value="InterPro"/>
</dbReference>
<dbReference type="InterPro" id="IPR041792">
    <property type="entry name" value="MPP_PAP"/>
</dbReference>
<feature type="domain" description="Purple acid phosphatase C-terminal" evidence="3">
    <location>
        <begin position="142"/>
        <end position="204"/>
    </location>
</feature>
<dbReference type="Gene3D" id="3.60.21.10">
    <property type="match status" value="1"/>
</dbReference>
<dbReference type="InterPro" id="IPR025733">
    <property type="entry name" value="PAPs_C"/>
</dbReference>
<evidence type="ECO:0000313" key="4">
    <source>
        <dbReference type="EMBL" id="OTF81945.1"/>
    </source>
</evidence>
<sequence>MDIGPIHIIMFSTEYYYYTEYGWNQIPTQFEWLEQDLIRANQNRAERPWIIVMGHRPLYCLKMGDDSCNHQTMERKELRQGIHMHRRQNSPREYGLEDLFYKYGVDIQFYGHEHFYARLDPIYNYTVLNGKRSKNPYDHPEGPIHITTGSAGNYELHPSFNNDLKSWVSCHFLDYGYTRLLVENEYQIRLQQVSDDQHGEVLDEINIIKSTPRPNWMPKLKSFELYDTKLINSNDIN</sequence>
<dbReference type="AlphaFoldDB" id="A0A1Y3BS09"/>
<evidence type="ECO:0000259" key="3">
    <source>
        <dbReference type="Pfam" id="PF14008"/>
    </source>
</evidence>
<organism evidence="4 5">
    <name type="scientific">Euroglyphus maynei</name>
    <name type="common">Mayne's house dust mite</name>
    <dbReference type="NCBI Taxonomy" id="6958"/>
    <lineage>
        <taxon>Eukaryota</taxon>
        <taxon>Metazoa</taxon>
        <taxon>Ecdysozoa</taxon>
        <taxon>Arthropoda</taxon>
        <taxon>Chelicerata</taxon>
        <taxon>Arachnida</taxon>
        <taxon>Acari</taxon>
        <taxon>Acariformes</taxon>
        <taxon>Sarcoptiformes</taxon>
        <taxon>Astigmata</taxon>
        <taxon>Psoroptidia</taxon>
        <taxon>Analgoidea</taxon>
        <taxon>Pyroglyphidae</taxon>
        <taxon>Pyroglyphinae</taxon>
        <taxon>Euroglyphus</taxon>
    </lineage>
</organism>
<dbReference type="Pfam" id="PF00149">
    <property type="entry name" value="Metallophos"/>
    <property type="match status" value="1"/>
</dbReference>
<keyword evidence="1" id="KW-0325">Glycoprotein</keyword>
<dbReference type="PANTHER" id="PTHR45867:SF3">
    <property type="entry name" value="ACID PHOSPHATASE TYPE 7"/>
    <property type="match status" value="1"/>
</dbReference>
<protein>
    <recommendedName>
        <fullName evidence="6">Calcineurin-like phosphoesterase domain-containing protein</fullName>
    </recommendedName>
</protein>
<dbReference type="EMBL" id="MUJZ01010983">
    <property type="protein sequence ID" value="OTF81945.1"/>
    <property type="molecule type" value="Genomic_DNA"/>
</dbReference>
<evidence type="ECO:0008006" key="6">
    <source>
        <dbReference type="Google" id="ProtNLM"/>
    </source>
</evidence>
<dbReference type="InterPro" id="IPR029052">
    <property type="entry name" value="Metallo-depent_PP-like"/>
</dbReference>
<accession>A0A1Y3BS09</accession>
<dbReference type="Pfam" id="PF14008">
    <property type="entry name" value="Metallophos_C"/>
    <property type="match status" value="1"/>
</dbReference>
<evidence type="ECO:0000256" key="1">
    <source>
        <dbReference type="ARBA" id="ARBA00023180"/>
    </source>
</evidence>
<dbReference type="SUPFAM" id="SSF56300">
    <property type="entry name" value="Metallo-dependent phosphatases"/>
    <property type="match status" value="1"/>
</dbReference>
<comment type="caution">
    <text evidence="4">The sequence shown here is derived from an EMBL/GenBank/DDBJ whole genome shotgun (WGS) entry which is preliminary data.</text>
</comment>
<keyword evidence="5" id="KW-1185">Reference proteome</keyword>
<dbReference type="Proteomes" id="UP000194236">
    <property type="component" value="Unassembled WGS sequence"/>
</dbReference>
<gene>
    <name evidence="4" type="ORF">BLA29_009950</name>
</gene>
<proteinExistence type="predicted"/>
<feature type="domain" description="Calcineurin-like phosphoesterase" evidence="2">
    <location>
        <begin position="18"/>
        <end position="115"/>
    </location>
</feature>
<reference evidence="4 5" key="1">
    <citation type="submission" date="2017-03" db="EMBL/GenBank/DDBJ databases">
        <title>Genome Survey of Euroglyphus maynei.</title>
        <authorList>
            <person name="Arlian L.G."/>
            <person name="Morgan M.S."/>
            <person name="Rider S.D."/>
        </authorList>
    </citation>
    <scope>NUCLEOTIDE SEQUENCE [LARGE SCALE GENOMIC DNA]</scope>
    <source>
        <strain evidence="4">Arlian Lab</strain>
        <tissue evidence="4">Whole body</tissue>
    </source>
</reference>
<dbReference type="InterPro" id="IPR004843">
    <property type="entry name" value="Calcineurin-like_PHP"/>
</dbReference>
<name>A0A1Y3BS09_EURMA</name>
<dbReference type="PANTHER" id="PTHR45867">
    <property type="entry name" value="PURPLE ACID PHOSPHATASE"/>
    <property type="match status" value="1"/>
</dbReference>
<dbReference type="CDD" id="cd00839">
    <property type="entry name" value="MPP_PAPs"/>
    <property type="match status" value="1"/>
</dbReference>
<dbReference type="OrthoDB" id="45007at2759"/>